<keyword evidence="1" id="KW-0479">Metal-binding</keyword>
<dbReference type="Gene3D" id="3.40.630.50">
    <property type="entry name" value="AF0625-like"/>
    <property type="match status" value="1"/>
</dbReference>
<dbReference type="GO" id="GO:0046872">
    <property type="term" value="F:metal ion binding"/>
    <property type="evidence" value="ECO:0007669"/>
    <property type="project" value="UniProtKB-KW"/>
</dbReference>
<dbReference type="PANTHER" id="PTHR34667:SF1">
    <property type="entry name" value="D-AMINOACYL-TRNA DEACYLASE"/>
    <property type="match status" value="1"/>
</dbReference>
<keyword evidence="3" id="KW-0862">Zinc</keyword>
<dbReference type="InterPro" id="IPR007508">
    <property type="entry name" value="DtdA"/>
</dbReference>
<organism evidence="5">
    <name type="scientific">uncultured marine group II/III euryarchaeote KM3_44_G05</name>
    <dbReference type="NCBI Taxonomy" id="1456448"/>
    <lineage>
        <taxon>Archaea</taxon>
        <taxon>Methanobacteriati</taxon>
        <taxon>Methanobacteriota</taxon>
        <taxon>environmental samples</taxon>
    </lineage>
</organism>
<dbReference type="EMBL" id="KF900884">
    <property type="protein sequence ID" value="AIF10197.1"/>
    <property type="molecule type" value="Genomic_DNA"/>
</dbReference>
<dbReference type="Pfam" id="PF04414">
    <property type="entry name" value="tRNA_deacylase"/>
    <property type="match status" value="1"/>
</dbReference>
<accession>A0A075H6X3</accession>
<protein>
    <recommendedName>
        <fullName evidence="4">D-tyrosyl-tRNA(Tyr) deacylase</fullName>
    </recommendedName>
</protein>
<evidence type="ECO:0000256" key="2">
    <source>
        <dbReference type="ARBA" id="ARBA00022801"/>
    </source>
</evidence>
<sequence length="334" mass="36822">MTLSVTLLIVSEPDIASTIQGDALLARGGWEETQTIEGGKAWSHETAPVHLWWFPDKVLWQDRLDERYENGANAGVDGAAVKVGEVIFLSRHFAASGRPSLTLHVIGVPGESPVGEEAEFGGIKGEVVLPNPRFASWFRMMSEAGERHGLIPEFEMTIETTHHGPCLSVPTMFIEIGSSESHWDRRDAAEAWADVITDGLGLEGKPKPGNWSELTAHEKSVAKVMIGIGGGHYAPRHTDVLRKTDCWAGHQIAGYALEMEKPEDPEWDPITGELPAGQWNHSIRVCVESTRQAFPSGQVIAHLDRKSFKGWQRQAIKRLCAELNLPIGRTKDFL</sequence>
<dbReference type="PIRSF" id="PIRSF016210">
    <property type="entry name" value="UCP016210"/>
    <property type="match status" value="1"/>
</dbReference>
<dbReference type="InterPro" id="IPR018033">
    <property type="entry name" value="Deacylase_DtdA_archaea"/>
</dbReference>
<dbReference type="AlphaFoldDB" id="A0A075H6X3"/>
<evidence type="ECO:0000256" key="4">
    <source>
        <dbReference type="ARBA" id="ARBA00033425"/>
    </source>
</evidence>
<evidence type="ECO:0000256" key="1">
    <source>
        <dbReference type="ARBA" id="ARBA00022723"/>
    </source>
</evidence>
<reference evidence="5" key="1">
    <citation type="journal article" date="2014" name="Genome Biol. Evol.">
        <title>Pangenome evidence for extensive interdomain horizontal transfer affecting lineage core and shell genes in uncultured planktonic thaumarchaeota and euryarchaeota.</title>
        <authorList>
            <person name="Deschamps P."/>
            <person name="Zivanovic Y."/>
            <person name="Moreira D."/>
            <person name="Rodriguez-Valera F."/>
            <person name="Lopez-Garcia P."/>
        </authorList>
    </citation>
    <scope>NUCLEOTIDE SEQUENCE</scope>
</reference>
<dbReference type="PANTHER" id="PTHR34667">
    <property type="entry name" value="D-AMINOACYL-TRNA DEACYLASE"/>
    <property type="match status" value="1"/>
</dbReference>
<proteinExistence type="predicted"/>
<dbReference type="Gene3D" id="3.40.50.10700">
    <property type="entry name" value="AF0625-like"/>
    <property type="match status" value="1"/>
</dbReference>
<evidence type="ECO:0000313" key="5">
    <source>
        <dbReference type="EMBL" id="AIF10197.1"/>
    </source>
</evidence>
<evidence type="ECO:0000256" key="3">
    <source>
        <dbReference type="ARBA" id="ARBA00022833"/>
    </source>
</evidence>
<name>A0A075H6X3_9EURY</name>
<dbReference type="GO" id="GO:0019478">
    <property type="term" value="P:D-amino acid catabolic process"/>
    <property type="evidence" value="ECO:0007669"/>
    <property type="project" value="InterPro"/>
</dbReference>
<dbReference type="GO" id="GO:0051499">
    <property type="term" value="F:D-aminoacyl-tRNA deacylase activity"/>
    <property type="evidence" value="ECO:0007669"/>
    <property type="project" value="InterPro"/>
</dbReference>
<dbReference type="SUPFAM" id="SSF142535">
    <property type="entry name" value="AF0625-like"/>
    <property type="match status" value="1"/>
</dbReference>
<keyword evidence="2" id="KW-0378">Hydrolase</keyword>